<feature type="compositionally biased region" description="Low complexity" evidence="1">
    <location>
        <begin position="115"/>
        <end position="134"/>
    </location>
</feature>
<feature type="region of interest" description="Disordered" evidence="1">
    <location>
        <begin position="1"/>
        <end position="134"/>
    </location>
</feature>
<keyword evidence="3" id="KW-1185">Reference proteome</keyword>
<feature type="compositionally biased region" description="Polar residues" evidence="1">
    <location>
        <begin position="1"/>
        <end position="10"/>
    </location>
</feature>
<organism evidence="2 3">
    <name type="scientific">Variovorax ginsengisoli</name>
    <dbReference type="NCBI Taxonomy" id="363844"/>
    <lineage>
        <taxon>Bacteria</taxon>
        <taxon>Pseudomonadati</taxon>
        <taxon>Pseudomonadota</taxon>
        <taxon>Betaproteobacteria</taxon>
        <taxon>Burkholderiales</taxon>
        <taxon>Comamonadaceae</taxon>
        <taxon>Variovorax</taxon>
    </lineage>
</organism>
<feature type="compositionally biased region" description="Low complexity" evidence="1">
    <location>
        <begin position="76"/>
        <end position="102"/>
    </location>
</feature>
<comment type="caution">
    <text evidence="2">The sequence shown here is derived from an EMBL/GenBank/DDBJ whole genome shotgun (WGS) entry which is preliminary data.</text>
</comment>
<evidence type="ECO:0000313" key="2">
    <source>
        <dbReference type="EMBL" id="MDO1536376.1"/>
    </source>
</evidence>
<dbReference type="RefSeq" id="WP_301814403.1">
    <property type="nucleotide sequence ID" value="NZ_JAUJZH010000027.1"/>
</dbReference>
<proteinExistence type="predicted"/>
<protein>
    <submittedName>
        <fullName evidence="2">Uncharacterized protein</fullName>
    </submittedName>
</protein>
<evidence type="ECO:0000256" key="1">
    <source>
        <dbReference type="SAM" id="MobiDB-lite"/>
    </source>
</evidence>
<sequence>MTTTTDTPKTGASPAFGFGGNKYLKHQLKTGRLHTKGSGTAAAEPEVEDPPRAPVTDANADPYPGGDDDYAPVQGASAPASEAATSAPAPAASNAAPTQAAPRPLGFGFGRVAQAPAEPSASKPTTAPSAAKAPAAAPAAAAPAATPVASARPAGFARAPASAPAAPAPVPAASARVAAPAPAAGFSGAVVSQRVAGSAKVHISTVKLLTRLLGAVAARPGIMAEEHVRSETLRDLHRQALELGTSLAQRCVLNGPAPDWLRAQATDAAANTICMAWEGGMSADKIKAFNESLATQLGAIAQDAEEIAGRVGFDGYAVADTVETAQARLYVSVTAAIGRLSVLGVPPVRAAQCIAEVVDHLQATENHAGLKLDLRTAWLQGSLGRCTDLVAAILQSQTLVPGGEDRLTFAQRQALSLFHEVENYAQQFNNRKPDEPIEGVPEGQESDPGSMPGAR</sequence>
<accession>A0ABT8SFW4</accession>
<dbReference type="EMBL" id="JAUKVY010000027">
    <property type="protein sequence ID" value="MDO1536376.1"/>
    <property type="molecule type" value="Genomic_DNA"/>
</dbReference>
<feature type="compositionally biased region" description="Basic residues" evidence="1">
    <location>
        <begin position="23"/>
        <end position="35"/>
    </location>
</feature>
<feature type="region of interest" description="Disordered" evidence="1">
    <location>
        <begin position="429"/>
        <end position="455"/>
    </location>
</feature>
<evidence type="ECO:0000313" key="3">
    <source>
        <dbReference type="Proteomes" id="UP001169027"/>
    </source>
</evidence>
<gene>
    <name evidence="2" type="ORF">Q2T77_29235</name>
</gene>
<reference evidence="2" key="1">
    <citation type="submission" date="2023-06" db="EMBL/GenBank/DDBJ databases">
        <authorList>
            <person name="Jiang Y."/>
            <person name="Liu Q."/>
        </authorList>
    </citation>
    <scope>NUCLEOTIDE SEQUENCE</scope>
    <source>
        <strain evidence="2">CGMCC 1.12090</strain>
    </source>
</reference>
<dbReference type="Proteomes" id="UP001169027">
    <property type="component" value="Unassembled WGS sequence"/>
</dbReference>
<name>A0ABT8SFW4_9BURK</name>